<dbReference type="PATRIC" id="fig|1126833.4.peg.220"/>
<dbReference type="EMBL" id="CP011058">
    <property type="protein sequence ID" value="AJY73456.1"/>
    <property type="molecule type" value="Genomic_DNA"/>
</dbReference>
<protein>
    <submittedName>
        <fullName evidence="1">Uncharacterized protein</fullName>
    </submittedName>
</protein>
<dbReference type="AlphaFoldDB" id="A0A0D5NDY0"/>
<name>A0A0D5NDY0_9BACL</name>
<sequence>MQIFFEEERSETIGNIAAEQFVDFMIKEVGPYIITKQLKIECLMKRELKMILTCGDFLGRFPFCWGGAYVAYTTEIL</sequence>
<dbReference type="Proteomes" id="UP000032633">
    <property type="component" value="Chromosome"/>
</dbReference>
<reference evidence="2" key="2">
    <citation type="submission" date="2015-03" db="EMBL/GenBank/DDBJ databases">
        <title>Genome sequence of Paenibacillus beijingensis strain DSM 24997T.</title>
        <authorList>
            <person name="Kwak Y."/>
            <person name="Shin J.-H."/>
        </authorList>
    </citation>
    <scope>NUCLEOTIDE SEQUENCE [LARGE SCALE GENOMIC DNA]</scope>
    <source>
        <strain evidence="2">DSM 24997</strain>
    </source>
</reference>
<dbReference type="KEGG" id="pbj:VN24_00975"/>
<organism evidence="1 2">
    <name type="scientific">Paenibacillus beijingensis</name>
    <dbReference type="NCBI Taxonomy" id="1126833"/>
    <lineage>
        <taxon>Bacteria</taxon>
        <taxon>Bacillati</taxon>
        <taxon>Bacillota</taxon>
        <taxon>Bacilli</taxon>
        <taxon>Bacillales</taxon>
        <taxon>Paenibacillaceae</taxon>
        <taxon>Paenibacillus</taxon>
    </lineage>
</organism>
<dbReference type="Pfam" id="PF09932">
    <property type="entry name" value="DUF2164"/>
    <property type="match status" value="1"/>
</dbReference>
<keyword evidence="2" id="KW-1185">Reference proteome</keyword>
<dbReference type="HOGENOM" id="CLU_2634705_0_0_9"/>
<reference evidence="1 2" key="1">
    <citation type="journal article" date="2015" name="J. Biotechnol.">
        <title>Complete genome sequence of Paenibacillus beijingensis 7188(T) (=DSM 24997(T)), a novel rhizobacterium from jujube garden soil.</title>
        <authorList>
            <person name="Kwak Y."/>
            <person name="Shin J.H."/>
        </authorList>
    </citation>
    <scope>NUCLEOTIDE SEQUENCE [LARGE SCALE GENOMIC DNA]</scope>
    <source>
        <strain evidence="1 2">DSM 24997</strain>
    </source>
</reference>
<proteinExistence type="predicted"/>
<accession>A0A0D5NDY0</accession>
<dbReference type="InterPro" id="IPR018680">
    <property type="entry name" value="DUF2164"/>
</dbReference>
<evidence type="ECO:0000313" key="1">
    <source>
        <dbReference type="EMBL" id="AJY73456.1"/>
    </source>
</evidence>
<gene>
    <name evidence="1" type="ORF">VN24_00975</name>
</gene>
<evidence type="ECO:0000313" key="2">
    <source>
        <dbReference type="Proteomes" id="UP000032633"/>
    </source>
</evidence>